<dbReference type="STRING" id="91360.SAMN05660330_03853"/>
<feature type="transmembrane region" description="Helical" evidence="6">
    <location>
        <begin position="263"/>
        <end position="284"/>
    </location>
</feature>
<keyword evidence="5 6" id="KW-0472">Membrane</keyword>
<dbReference type="OrthoDB" id="9773730at2"/>
<feature type="transmembrane region" description="Helical" evidence="6">
    <location>
        <begin position="154"/>
        <end position="173"/>
    </location>
</feature>
<keyword evidence="8" id="KW-1185">Reference proteome</keyword>
<feature type="transmembrane region" description="Helical" evidence="6">
    <location>
        <begin position="305"/>
        <end position="337"/>
    </location>
</feature>
<accession>A0A1H0V4E5</accession>
<name>A0A1H0V4E5_9BACT</name>
<dbReference type="InterPro" id="IPR002549">
    <property type="entry name" value="AI-2E-like"/>
</dbReference>
<evidence type="ECO:0000256" key="1">
    <source>
        <dbReference type="ARBA" id="ARBA00004141"/>
    </source>
</evidence>
<keyword evidence="3 6" id="KW-0812">Transmembrane</keyword>
<gene>
    <name evidence="7" type="ORF">SAMN05660330_03853</name>
</gene>
<feature type="transmembrane region" description="Helical" evidence="6">
    <location>
        <begin position="12"/>
        <end position="39"/>
    </location>
</feature>
<dbReference type="PANTHER" id="PTHR21716:SF4">
    <property type="entry name" value="TRANSMEMBRANE PROTEIN 245"/>
    <property type="match status" value="1"/>
</dbReference>
<dbReference type="EMBL" id="FNJI01000040">
    <property type="protein sequence ID" value="SDP72946.1"/>
    <property type="molecule type" value="Genomic_DNA"/>
</dbReference>
<dbReference type="PANTHER" id="PTHR21716">
    <property type="entry name" value="TRANSMEMBRANE PROTEIN"/>
    <property type="match status" value="1"/>
</dbReference>
<dbReference type="RefSeq" id="WP_092225763.1">
    <property type="nucleotide sequence ID" value="NZ_FNJI01000040.1"/>
</dbReference>
<comment type="similarity">
    <text evidence="2">Belongs to the autoinducer-2 exporter (AI-2E) (TC 2.A.86) family.</text>
</comment>
<dbReference type="Pfam" id="PF01594">
    <property type="entry name" value="AI-2E_transport"/>
    <property type="match status" value="1"/>
</dbReference>
<proteinExistence type="inferred from homology"/>
<reference evidence="7 8" key="1">
    <citation type="submission" date="2016-10" db="EMBL/GenBank/DDBJ databases">
        <authorList>
            <person name="de Groot N.N."/>
        </authorList>
    </citation>
    <scope>NUCLEOTIDE SEQUENCE [LARGE SCALE GENOMIC DNA]</scope>
    <source>
        <strain evidence="7 8">DSM 12130</strain>
    </source>
</reference>
<dbReference type="AlphaFoldDB" id="A0A1H0V4E5"/>
<feature type="transmembrane region" description="Helical" evidence="6">
    <location>
        <begin position="59"/>
        <end position="85"/>
    </location>
</feature>
<sequence length="368" mass="40441">MKKETVSKITLAGLVVLISGLFLTMIHQFLMAIFMAGLFSATVMPIQHFLTRKFGGHQVLASVVIIVGMVMLVMVPLAFLITIVITQAIAIGQSVTPWVHGFIAEPTTLSVYLEKIPFYDQILPYRDVIIHKAGEMVGTVTTFLVNSLSSFTRVTIEALFSSVIMLYVMFYFLNMGDILLERILYFLPLDDKNEQRLLSRFTSVTKATLKGTLIIGFLQGTICGVGFTLAGIEGSVFWGALMAVASIVPAFGTAIIWLPALVILALMGNFTGVIILAVVCGLIAGNLDNLVRPRLVGKDTEMHDLFVLFGTLGGITMFGILGIIIGPIIAALFITLWEMYGATFREYLPGVEMILRKRAPLDKHRQER</sequence>
<protein>
    <submittedName>
        <fullName evidence="7">Predicted PurR-regulated permease PerM</fullName>
    </submittedName>
</protein>
<evidence type="ECO:0000256" key="5">
    <source>
        <dbReference type="ARBA" id="ARBA00023136"/>
    </source>
</evidence>
<evidence type="ECO:0000256" key="4">
    <source>
        <dbReference type="ARBA" id="ARBA00022989"/>
    </source>
</evidence>
<evidence type="ECO:0000256" key="3">
    <source>
        <dbReference type="ARBA" id="ARBA00022692"/>
    </source>
</evidence>
<dbReference type="Proteomes" id="UP000199073">
    <property type="component" value="Unassembled WGS sequence"/>
</dbReference>
<feature type="transmembrane region" description="Helical" evidence="6">
    <location>
        <begin position="207"/>
        <end position="229"/>
    </location>
</feature>
<dbReference type="GO" id="GO:0016020">
    <property type="term" value="C:membrane"/>
    <property type="evidence" value="ECO:0007669"/>
    <property type="project" value="UniProtKB-SubCell"/>
</dbReference>
<comment type="subcellular location">
    <subcellularLocation>
        <location evidence="1">Membrane</location>
        <topology evidence="1">Multi-pass membrane protein</topology>
    </subcellularLocation>
</comment>
<evidence type="ECO:0000313" key="7">
    <source>
        <dbReference type="EMBL" id="SDP72946.1"/>
    </source>
</evidence>
<evidence type="ECO:0000256" key="2">
    <source>
        <dbReference type="ARBA" id="ARBA00009773"/>
    </source>
</evidence>
<evidence type="ECO:0000313" key="8">
    <source>
        <dbReference type="Proteomes" id="UP000199073"/>
    </source>
</evidence>
<keyword evidence="4 6" id="KW-1133">Transmembrane helix</keyword>
<feature type="transmembrane region" description="Helical" evidence="6">
    <location>
        <begin position="236"/>
        <end position="257"/>
    </location>
</feature>
<organism evidence="7 8">
    <name type="scientific">Desulforhopalus singaporensis</name>
    <dbReference type="NCBI Taxonomy" id="91360"/>
    <lineage>
        <taxon>Bacteria</taxon>
        <taxon>Pseudomonadati</taxon>
        <taxon>Thermodesulfobacteriota</taxon>
        <taxon>Desulfobulbia</taxon>
        <taxon>Desulfobulbales</taxon>
        <taxon>Desulfocapsaceae</taxon>
        <taxon>Desulforhopalus</taxon>
    </lineage>
</organism>
<evidence type="ECO:0000256" key="6">
    <source>
        <dbReference type="SAM" id="Phobius"/>
    </source>
</evidence>